<dbReference type="PANTHER" id="PTHR22930:SF289">
    <property type="entry name" value="DDE TNP4 DOMAIN-CONTAINING PROTEIN-RELATED"/>
    <property type="match status" value="1"/>
</dbReference>
<name>A0ABY7EX49_MYAAR</name>
<evidence type="ECO:0000313" key="2">
    <source>
        <dbReference type="Proteomes" id="UP001164746"/>
    </source>
</evidence>
<dbReference type="Proteomes" id="UP001164746">
    <property type="component" value="Chromosome 8"/>
</dbReference>
<gene>
    <name evidence="1" type="ORF">MAR_027283</name>
</gene>
<reference evidence="1" key="1">
    <citation type="submission" date="2022-11" db="EMBL/GenBank/DDBJ databases">
        <title>Centuries of genome instability and evolution in soft-shell clam transmissible cancer (bioRxiv).</title>
        <authorList>
            <person name="Hart S.F.M."/>
            <person name="Yonemitsu M.A."/>
            <person name="Giersch R.M."/>
            <person name="Beal B.F."/>
            <person name="Arriagada G."/>
            <person name="Davis B.W."/>
            <person name="Ostrander E.A."/>
            <person name="Goff S.P."/>
            <person name="Metzger M.J."/>
        </authorList>
    </citation>
    <scope>NUCLEOTIDE SEQUENCE</scope>
    <source>
        <strain evidence="1">MELC-2E11</strain>
        <tissue evidence="1">Siphon/mantle</tissue>
    </source>
</reference>
<dbReference type="InterPro" id="IPR045249">
    <property type="entry name" value="HARBI1-like"/>
</dbReference>
<protein>
    <submittedName>
        <fullName evidence="1">HARB1-like protein</fullName>
    </submittedName>
</protein>
<sequence>SMDRAPDLDNLQDGEIIERYRFDRNGIDFLVALLGQSIQPKAKVLIILRYLATGPIQLNDADIHGVSQPTVSRVLSQVIAALSSPELIRRNIRLPRRIEECRRNAEHIRGIARFPYVIGAIDGTHINIVAPHVQEEIYYNLIDAVARWPGSVHGSRVLRESSLNNLFLGYMPRGFHLLGTSGYPAKRSNKVTRALVERGIGQLKKRFGILHREIIHKPVKVC</sequence>
<feature type="non-terminal residue" evidence="1">
    <location>
        <position position="222"/>
    </location>
</feature>
<dbReference type="PANTHER" id="PTHR22930">
    <property type="match status" value="1"/>
</dbReference>
<evidence type="ECO:0000313" key="1">
    <source>
        <dbReference type="EMBL" id="WAR13103.1"/>
    </source>
</evidence>
<accession>A0ABY7EX49</accession>
<dbReference type="EMBL" id="CP111019">
    <property type="protein sequence ID" value="WAR13103.1"/>
    <property type="molecule type" value="Genomic_DNA"/>
</dbReference>
<feature type="non-terminal residue" evidence="1">
    <location>
        <position position="1"/>
    </location>
</feature>
<keyword evidence="2" id="KW-1185">Reference proteome</keyword>
<organism evidence="1 2">
    <name type="scientific">Mya arenaria</name>
    <name type="common">Soft-shell clam</name>
    <dbReference type="NCBI Taxonomy" id="6604"/>
    <lineage>
        <taxon>Eukaryota</taxon>
        <taxon>Metazoa</taxon>
        <taxon>Spiralia</taxon>
        <taxon>Lophotrochozoa</taxon>
        <taxon>Mollusca</taxon>
        <taxon>Bivalvia</taxon>
        <taxon>Autobranchia</taxon>
        <taxon>Heteroconchia</taxon>
        <taxon>Euheterodonta</taxon>
        <taxon>Imparidentia</taxon>
        <taxon>Neoheterodontei</taxon>
        <taxon>Myida</taxon>
        <taxon>Myoidea</taxon>
        <taxon>Myidae</taxon>
        <taxon>Mya</taxon>
    </lineage>
</organism>
<proteinExistence type="predicted"/>